<comment type="caution">
    <text evidence="2">The sequence shown here is derived from an EMBL/GenBank/DDBJ whole genome shotgun (WGS) entry which is preliminary data.</text>
</comment>
<feature type="transmembrane region" description="Helical" evidence="1">
    <location>
        <begin position="20"/>
        <end position="37"/>
    </location>
</feature>
<gene>
    <name evidence="2" type="ORF">BKG82_20525</name>
    <name evidence="3" type="ORF">BKG84_16215</name>
</gene>
<accession>A0A1S1LKR9</accession>
<feature type="transmembrane region" description="Helical" evidence="1">
    <location>
        <begin position="43"/>
        <end position="62"/>
    </location>
</feature>
<keyword evidence="1" id="KW-0472">Membrane</keyword>
<reference evidence="4 5" key="1">
    <citation type="submission" date="2016-10" db="EMBL/GenBank/DDBJ databases">
        <title>Evaluation of Human, Veterinary and Environmental Mycobacterium chelonae Isolates by Core Genome Phylogenomic Analysis, Targeted Gene Comparison, and Anti-microbial Susceptibility Patterns: A Tale of Mistaken Identities.</title>
        <authorList>
            <person name="Fogelson S.B."/>
            <person name="Camus A.C."/>
            <person name="Lorenz W."/>
            <person name="Vasireddy R."/>
            <person name="Vasireddy S."/>
            <person name="Smith T."/>
            <person name="Brown-Elliott B.A."/>
            <person name="Wallace R.J.Jr."/>
            <person name="Hasan N.A."/>
            <person name="Reischl U."/>
            <person name="Sanchez S."/>
        </authorList>
    </citation>
    <scope>NUCLEOTIDE SEQUENCE [LARGE SCALE GENOMIC DNA]</scope>
    <source>
        <strain evidence="2 5">15515</strain>
        <strain evidence="3 4">15518</strain>
    </source>
</reference>
<dbReference type="AlphaFoldDB" id="A0A1S1LKR9"/>
<keyword evidence="4" id="KW-1185">Reference proteome</keyword>
<evidence type="ECO:0000313" key="5">
    <source>
        <dbReference type="Proteomes" id="UP000180043"/>
    </source>
</evidence>
<keyword evidence="1" id="KW-1133">Transmembrane helix</keyword>
<sequence>MFAMCKTEPRRWTDLFQPRIMLPVAVAIAAVAAGPFVHSPLLLGVLGFVGLLALTLALFPAIKQVEFGLPSGLRITADLTRREEELARTFEIQKPIFEECASLLCDDPDVGKRLMETAIAQATLKWRGPVHQSIQIFTLCWFVHALMAHSRLTLTGRPAAGPNPLSQLTQVQRVAAVLSAFADVGIDDLSDMLGLTPSQVQAELRVADGVLAPIAYARGLDR</sequence>
<keyword evidence="1" id="KW-0812">Transmembrane</keyword>
<evidence type="ECO:0000313" key="2">
    <source>
        <dbReference type="EMBL" id="OHU51059.1"/>
    </source>
</evidence>
<name>A0A1S1LKR9_MYCCH</name>
<organism evidence="2 5">
    <name type="scientific">Mycobacteroides chelonae</name>
    <name type="common">Mycobacterium chelonae</name>
    <dbReference type="NCBI Taxonomy" id="1774"/>
    <lineage>
        <taxon>Bacteria</taxon>
        <taxon>Bacillati</taxon>
        <taxon>Actinomycetota</taxon>
        <taxon>Actinomycetes</taxon>
        <taxon>Mycobacteriales</taxon>
        <taxon>Mycobacteriaceae</taxon>
        <taxon>Mycobacteroides</taxon>
    </lineage>
</organism>
<dbReference type="Proteomes" id="UP000179441">
    <property type="component" value="Unassembled WGS sequence"/>
</dbReference>
<dbReference type="EMBL" id="MLIS01000001">
    <property type="protein sequence ID" value="OHU79706.1"/>
    <property type="molecule type" value="Genomic_DNA"/>
</dbReference>
<dbReference type="EMBL" id="MLIQ01000023">
    <property type="protein sequence ID" value="OHU51059.1"/>
    <property type="molecule type" value="Genomic_DNA"/>
</dbReference>
<protein>
    <submittedName>
        <fullName evidence="2">Uncharacterized protein</fullName>
    </submittedName>
</protein>
<evidence type="ECO:0000313" key="3">
    <source>
        <dbReference type="EMBL" id="OHU79706.1"/>
    </source>
</evidence>
<evidence type="ECO:0000313" key="4">
    <source>
        <dbReference type="Proteomes" id="UP000179441"/>
    </source>
</evidence>
<evidence type="ECO:0000256" key="1">
    <source>
        <dbReference type="SAM" id="Phobius"/>
    </source>
</evidence>
<proteinExistence type="predicted"/>
<dbReference type="Proteomes" id="UP000180043">
    <property type="component" value="Unassembled WGS sequence"/>
</dbReference>